<feature type="non-terminal residue" evidence="10">
    <location>
        <position position="291"/>
    </location>
</feature>
<dbReference type="FunFam" id="3.40.50.300:FF:000006">
    <property type="entry name" value="DNA-binding transcriptional regulator NtrC"/>
    <property type="match status" value="1"/>
</dbReference>
<dbReference type="Pfam" id="PF25601">
    <property type="entry name" value="AAA_lid_14"/>
    <property type="match status" value="1"/>
</dbReference>
<organism evidence="10">
    <name type="scientific">Hellea balneolensis</name>
    <dbReference type="NCBI Taxonomy" id="287478"/>
    <lineage>
        <taxon>Bacteria</taxon>
        <taxon>Pseudomonadati</taxon>
        <taxon>Pseudomonadota</taxon>
        <taxon>Alphaproteobacteria</taxon>
        <taxon>Maricaulales</taxon>
        <taxon>Robiginitomaculaceae</taxon>
        <taxon>Hellea</taxon>
    </lineage>
</organism>
<dbReference type="PROSITE" id="PS00676">
    <property type="entry name" value="SIGMA54_INTERACT_2"/>
    <property type="match status" value="1"/>
</dbReference>
<dbReference type="InterPro" id="IPR025943">
    <property type="entry name" value="Sigma_54_int_dom_ATP-bd_2"/>
</dbReference>
<accession>A0A7C5R3E6</accession>
<keyword evidence="3" id="KW-0902">Two-component regulatory system</keyword>
<dbReference type="PROSITE" id="PS00688">
    <property type="entry name" value="SIGMA54_INTERACT_3"/>
    <property type="match status" value="1"/>
</dbReference>
<evidence type="ECO:0000313" key="10">
    <source>
        <dbReference type="EMBL" id="HHL42286.1"/>
    </source>
</evidence>
<dbReference type="CDD" id="cd00009">
    <property type="entry name" value="AAA"/>
    <property type="match status" value="1"/>
</dbReference>
<evidence type="ECO:0000256" key="5">
    <source>
        <dbReference type="ARBA" id="ARBA00023125"/>
    </source>
</evidence>
<proteinExistence type="predicted"/>
<gene>
    <name evidence="10" type="ORF">ENJ42_01590</name>
</gene>
<dbReference type="Gene3D" id="3.40.50.300">
    <property type="entry name" value="P-loop containing nucleotide triphosphate hydrolases"/>
    <property type="match status" value="1"/>
</dbReference>
<keyword evidence="5" id="KW-0238">DNA-binding</keyword>
<dbReference type="GO" id="GO:0003677">
    <property type="term" value="F:DNA binding"/>
    <property type="evidence" value="ECO:0007669"/>
    <property type="project" value="UniProtKB-KW"/>
</dbReference>
<dbReference type="Proteomes" id="UP000885830">
    <property type="component" value="Unassembled WGS sequence"/>
</dbReference>
<evidence type="ECO:0000256" key="6">
    <source>
        <dbReference type="ARBA" id="ARBA00023159"/>
    </source>
</evidence>
<feature type="region of interest" description="Disordered" evidence="8">
    <location>
        <begin position="266"/>
        <end position="291"/>
    </location>
</feature>
<dbReference type="GO" id="GO:0006355">
    <property type="term" value="P:regulation of DNA-templated transcription"/>
    <property type="evidence" value="ECO:0007669"/>
    <property type="project" value="InterPro"/>
</dbReference>
<dbReference type="InterPro" id="IPR058031">
    <property type="entry name" value="AAA_lid_NorR"/>
</dbReference>
<dbReference type="GO" id="GO:0000160">
    <property type="term" value="P:phosphorelay signal transduction system"/>
    <property type="evidence" value="ECO:0007669"/>
    <property type="project" value="UniProtKB-KW"/>
</dbReference>
<evidence type="ECO:0000256" key="4">
    <source>
        <dbReference type="ARBA" id="ARBA00023015"/>
    </source>
</evidence>
<protein>
    <submittedName>
        <fullName evidence="10">AAA family ATPase</fullName>
    </submittedName>
</protein>
<keyword evidence="2" id="KW-0067">ATP-binding</keyword>
<dbReference type="InterPro" id="IPR003593">
    <property type="entry name" value="AAA+_ATPase"/>
</dbReference>
<dbReference type="InterPro" id="IPR027417">
    <property type="entry name" value="P-loop_NTPase"/>
</dbReference>
<dbReference type="SMART" id="SM00382">
    <property type="entry name" value="AAA"/>
    <property type="match status" value="1"/>
</dbReference>
<keyword evidence="6" id="KW-0010">Activator</keyword>
<dbReference type="Gene3D" id="1.10.8.60">
    <property type="match status" value="1"/>
</dbReference>
<evidence type="ECO:0000256" key="1">
    <source>
        <dbReference type="ARBA" id="ARBA00022741"/>
    </source>
</evidence>
<feature type="domain" description="Sigma-54 factor interaction" evidence="9">
    <location>
        <begin position="8"/>
        <end position="238"/>
    </location>
</feature>
<keyword evidence="7" id="KW-0804">Transcription</keyword>
<dbReference type="Pfam" id="PF00158">
    <property type="entry name" value="Sigma54_activat"/>
    <property type="match status" value="1"/>
</dbReference>
<name>A0A7C5R3E6_9PROT</name>
<keyword evidence="4" id="KW-0805">Transcription regulation</keyword>
<reference evidence="10" key="1">
    <citation type="journal article" date="2020" name="mSystems">
        <title>Genome- and Community-Level Interaction Insights into Carbon Utilization and Element Cycling Functions of Hydrothermarchaeota in Hydrothermal Sediment.</title>
        <authorList>
            <person name="Zhou Z."/>
            <person name="Liu Y."/>
            <person name="Xu W."/>
            <person name="Pan J."/>
            <person name="Luo Z.H."/>
            <person name="Li M."/>
        </authorList>
    </citation>
    <scope>NUCLEOTIDE SEQUENCE [LARGE SCALE GENOMIC DNA]</scope>
    <source>
        <strain evidence="10">HyVt-485</strain>
    </source>
</reference>
<evidence type="ECO:0000259" key="9">
    <source>
        <dbReference type="PROSITE" id="PS50045"/>
    </source>
</evidence>
<evidence type="ECO:0000256" key="3">
    <source>
        <dbReference type="ARBA" id="ARBA00023012"/>
    </source>
</evidence>
<dbReference type="InterPro" id="IPR002078">
    <property type="entry name" value="Sigma_54_int"/>
</dbReference>
<comment type="caution">
    <text evidence="10">The sequence shown here is derived from an EMBL/GenBank/DDBJ whole genome shotgun (WGS) entry which is preliminary data.</text>
</comment>
<sequence>MSTIPQQLIGDSPAWLATLDQISGSAALDRSMLVVGERGTGKELVAARLHFLSPRWEQNYITVNCAALSDELLDSELFGHEQGAFTGASKRRAGRFERADGGTLFLDEIATASPRVQEKLLRVIEYGEFERLGGEKTIQVNVRVIGATNVDLPAAVKAGDFRADLLDRLAFDVITLPPLRARKRDIIPLAEFFGRRMVSELGEGQFPGFTTEVMEFLMDYHWPGNVRELKNVTERAVGRAYNEEGGLERPIFKVNLDPFEAPWRLGAKDAEDTPSEQSVPRATKSGIDAAN</sequence>
<evidence type="ECO:0000256" key="2">
    <source>
        <dbReference type="ARBA" id="ARBA00022840"/>
    </source>
</evidence>
<keyword evidence="1" id="KW-0547">Nucleotide-binding</keyword>
<dbReference type="AlphaFoldDB" id="A0A7C5R3E6"/>
<dbReference type="EMBL" id="DRMJ01000075">
    <property type="protein sequence ID" value="HHL42286.1"/>
    <property type="molecule type" value="Genomic_DNA"/>
</dbReference>
<dbReference type="GO" id="GO:0005524">
    <property type="term" value="F:ATP binding"/>
    <property type="evidence" value="ECO:0007669"/>
    <property type="project" value="UniProtKB-KW"/>
</dbReference>
<dbReference type="PANTHER" id="PTHR32071">
    <property type="entry name" value="TRANSCRIPTIONAL REGULATORY PROTEIN"/>
    <property type="match status" value="1"/>
</dbReference>
<evidence type="ECO:0000256" key="7">
    <source>
        <dbReference type="ARBA" id="ARBA00023163"/>
    </source>
</evidence>
<dbReference type="InterPro" id="IPR025944">
    <property type="entry name" value="Sigma_54_int_dom_CS"/>
</dbReference>
<dbReference type="PANTHER" id="PTHR32071:SF38">
    <property type="entry name" value="PSP OPERON TRANSCRIPTIONAL ACTIVATOR"/>
    <property type="match status" value="1"/>
</dbReference>
<dbReference type="SUPFAM" id="SSF52540">
    <property type="entry name" value="P-loop containing nucleoside triphosphate hydrolases"/>
    <property type="match status" value="1"/>
</dbReference>
<dbReference type="PROSITE" id="PS50045">
    <property type="entry name" value="SIGMA54_INTERACT_4"/>
    <property type="match status" value="1"/>
</dbReference>
<evidence type="ECO:0000256" key="8">
    <source>
        <dbReference type="SAM" id="MobiDB-lite"/>
    </source>
</evidence>